<keyword evidence="2" id="KW-0285">Flavoprotein</keyword>
<feature type="region of interest" description="Disordered" evidence="5">
    <location>
        <begin position="570"/>
        <end position="590"/>
    </location>
</feature>
<evidence type="ECO:0000256" key="2">
    <source>
        <dbReference type="ARBA" id="ARBA00022630"/>
    </source>
</evidence>
<feature type="domain" description="FAD-dependent oxidoreductase 2 FAD-binding" evidence="6">
    <location>
        <begin position="14"/>
        <end position="551"/>
    </location>
</feature>
<evidence type="ECO:0000256" key="1">
    <source>
        <dbReference type="ARBA" id="ARBA00001974"/>
    </source>
</evidence>
<gene>
    <name evidence="7" type="ORF">GCM10009416_15680</name>
</gene>
<evidence type="ECO:0000259" key="6">
    <source>
        <dbReference type="Pfam" id="PF00890"/>
    </source>
</evidence>
<evidence type="ECO:0000256" key="3">
    <source>
        <dbReference type="ARBA" id="ARBA00022827"/>
    </source>
</evidence>
<proteinExistence type="predicted"/>
<dbReference type="PRINTS" id="PR00411">
    <property type="entry name" value="PNDRDTASEI"/>
</dbReference>
<evidence type="ECO:0000256" key="4">
    <source>
        <dbReference type="ARBA" id="ARBA00023002"/>
    </source>
</evidence>
<reference evidence="7 8" key="1">
    <citation type="journal article" date="2019" name="Int. J. Syst. Evol. Microbiol.">
        <title>The Global Catalogue of Microorganisms (GCM) 10K type strain sequencing project: providing services to taxonomists for standard genome sequencing and annotation.</title>
        <authorList>
            <consortium name="The Broad Institute Genomics Platform"/>
            <consortium name="The Broad Institute Genome Sequencing Center for Infectious Disease"/>
            <person name="Wu L."/>
            <person name="Ma J."/>
        </authorList>
    </citation>
    <scope>NUCLEOTIDE SEQUENCE [LARGE SCALE GENOMIC DNA]</scope>
    <source>
        <strain evidence="7 8">JCM 9933</strain>
    </source>
</reference>
<evidence type="ECO:0000256" key="5">
    <source>
        <dbReference type="SAM" id="MobiDB-lite"/>
    </source>
</evidence>
<evidence type="ECO:0000313" key="7">
    <source>
        <dbReference type="EMBL" id="GAA0577985.1"/>
    </source>
</evidence>
<dbReference type="InterPro" id="IPR003953">
    <property type="entry name" value="FAD-dep_OxRdtase_2_FAD-bd"/>
</dbReference>
<dbReference type="SUPFAM" id="SSF56425">
    <property type="entry name" value="Succinate dehydrogenase/fumarate reductase flavoprotein, catalytic domain"/>
    <property type="match status" value="1"/>
</dbReference>
<sequence length="590" mass="62762">MTDYSAAAETHECDALVIGTGAGGFSAAVTARKLGLDVLLVEKEAVYGGTTARSGGWLWIPCSPPARREGVRDSIEAARTYLRHEAGNHFDAERVGAFLHHGPEMVEFFERETAVRFVLGPAFADYHPDAPGGTPGGRSICAEPFDARELGPEKDRLRPPLREITFLGMMIGTGKELVHFFNATRSVESAAVVARLLARHGRDVALHGRSMRLTNGNALVGRLAKSAFDLGIPLWTSAPVRELLVEDGAVRGALVEREGRTVRVRARRGVVLAAGGFPQDAARRRALFRHAPTGAEHWSPAPPGNTGDGLRLGEAAGAAVEDRYPNAAAWVPVSLVPRPDGTTGTFPHFVDRAKPGVIAVTAAGTRFVNEADSYHDFIQAMVAATEGREHAAWLLCDHATLRRYGLGFAKPFPLPLAPYLRSGYLLRGRTLAELASKAGIDAAALERTVAGFNGPARRGEDPAFGRGRTAYNRSLGDPLVKPNPCVAPLERAPFYAVKVVPGDLGTFAGLRGDAHARVLDREGRPIPGLYAAGNDLASVMGGNYPGGGITLGPAMTFGYIAARHMAGRADDAPATEADGDLREREHAAGR</sequence>
<accession>A0ABN1EYS1</accession>
<dbReference type="NCBIfam" id="NF004789">
    <property type="entry name" value="PRK06134.1"/>
    <property type="match status" value="1"/>
</dbReference>
<dbReference type="SUPFAM" id="SSF51905">
    <property type="entry name" value="FAD/NAD(P)-binding domain"/>
    <property type="match status" value="1"/>
</dbReference>
<comment type="cofactor">
    <cofactor evidence="1">
        <name>FAD</name>
        <dbReference type="ChEBI" id="CHEBI:57692"/>
    </cofactor>
</comment>
<evidence type="ECO:0000313" key="8">
    <source>
        <dbReference type="Proteomes" id="UP001501588"/>
    </source>
</evidence>
<dbReference type="InterPro" id="IPR036188">
    <property type="entry name" value="FAD/NAD-bd_sf"/>
</dbReference>
<keyword evidence="3" id="KW-0274">FAD</keyword>
<dbReference type="InterPro" id="IPR050315">
    <property type="entry name" value="FAD-oxidoreductase_2"/>
</dbReference>
<comment type="caution">
    <text evidence="7">The sequence shown here is derived from an EMBL/GenBank/DDBJ whole genome shotgun (WGS) entry which is preliminary data.</text>
</comment>
<dbReference type="EMBL" id="BAAAFZ010000015">
    <property type="protein sequence ID" value="GAA0577985.1"/>
    <property type="molecule type" value="Genomic_DNA"/>
</dbReference>
<dbReference type="RefSeq" id="WP_343894657.1">
    <property type="nucleotide sequence ID" value="NZ_BAAAFZ010000015.1"/>
</dbReference>
<keyword evidence="8" id="KW-1185">Reference proteome</keyword>
<organism evidence="7 8">
    <name type="scientific">Craurococcus roseus</name>
    <dbReference type="NCBI Taxonomy" id="77585"/>
    <lineage>
        <taxon>Bacteria</taxon>
        <taxon>Pseudomonadati</taxon>
        <taxon>Pseudomonadota</taxon>
        <taxon>Alphaproteobacteria</taxon>
        <taxon>Acetobacterales</taxon>
        <taxon>Acetobacteraceae</taxon>
        <taxon>Craurococcus</taxon>
    </lineage>
</organism>
<dbReference type="InterPro" id="IPR027477">
    <property type="entry name" value="Succ_DH/fumarate_Rdtase_cat_sf"/>
</dbReference>
<name>A0ABN1EYS1_9PROT</name>
<dbReference type="PANTHER" id="PTHR43400:SF10">
    <property type="entry name" value="3-OXOSTEROID 1-DEHYDROGENASE"/>
    <property type="match status" value="1"/>
</dbReference>
<feature type="compositionally biased region" description="Basic and acidic residues" evidence="5">
    <location>
        <begin position="579"/>
        <end position="590"/>
    </location>
</feature>
<dbReference type="Proteomes" id="UP001501588">
    <property type="component" value="Unassembled WGS sequence"/>
</dbReference>
<protein>
    <submittedName>
        <fullName evidence="7">FAD-dependent oxidoreductase</fullName>
    </submittedName>
</protein>
<dbReference type="Gene3D" id="3.50.50.60">
    <property type="entry name" value="FAD/NAD(P)-binding domain"/>
    <property type="match status" value="2"/>
</dbReference>
<dbReference type="Pfam" id="PF00890">
    <property type="entry name" value="FAD_binding_2"/>
    <property type="match status" value="1"/>
</dbReference>
<dbReference type="PANTHER" id="PTHR43400">
    <property type="entry name" value="FUMARATE REDUCTASE"/>
    <property type="match status" value="1"/>
</dbReference>
<keyword evidence="4" id="KW-0560">Oxidoreductase</keyword>